<protein>
    <submittedName>
        <fullName evidence="1">Uncharacterized protein</fullName>
    </submittedName>
</protein>
<dbReference type="AlphaFoldDB" id="A0A9Q1GUZ9"/>
<evidence type="ECO:0000313" key="2">
    <source>
        <dbReference type="Proteomes" id="UP001153076"/>
    </source>
</evidence>
<dbReference type="EMBL" id="JAKOGI010001190">
    <property type="protein sequence ID" value="KAJ8427120.1"/>
    <property type="molecule type" value="Genomic_DNA"/>
</dbReference>
<sequence>MMNCESLGMSFGAYQVYFLLHPSSPVLFDRHGRLQGIVVGVAAAPSLPLAVEGHARRLIAEAVSHKNLVMAVLKYLDLKTRTDNLQIALATQLVSAFISEHAAKNSQAGKLVGCGGDESDLVSDTDEMNITTNHLYLRDQLLTCQSFSGHELAALNDQILSHFSKCFGADNA</sequence>
<organism evidence="1 2">
    <name type="scientific">Carnegiea gigantea</name>
    <dbReference type="NCBI Taxonomy" id="171969"/>
    <lineage>
        <taxon>Eukaryota</taxon>
        <taxon>Viridiplantae</taxon>
        <taxon>Streptophyta</taxon>
        <taxon>Embryophyta</taxon>
        <taxon>Tracheophyta</taxon>
        <taxon>Spermatophyta</taxon>
        <taxon>Magnoliopsida</taxon>
        <taxon>eudicotyledons</taxon>
        <taxon>Gunneridae</taxon>
        <taxon>Pentapetalae</taxon>
        <taxon>Caryophyllales</taxon>
        <taxon>Cactineae</taxon>
        <taxon>Cactaceae</taxon>
        <taxon>Cactoideae</taxon>
        <taxon>Echinocereeae</taxon>
        <taxon>Carnegiea</taxon>
    </lineage>
</organism>
<reference evidence="1" key="1">
    <citation type="submission" date="2022-04" db="EMBL/GenBank/DDBJ databases">
        <title>Carnegiea gigantea Genome sequencing and assembly v2.</title>
        <authorList>
            <person name="Copetti D."/>
            <person name="Sanderson M.J."/>
            <person name="Burquez A."/>
            <person name="Wojciechowski M.F."/>
        </authorList>
    </citation>
    <scope>NUCLEOTIDE SEQUENCE</scope>
    <source>
        <strain evidence="1">SGP5-SGP5p</strain>
        <tissue evidence="1">Aerial part</tissue>
    </source>
</reference>
<comment type="caution">
    <text evidence="1">The sequence shown here is derived from an EMBL/GenBank/DDBJ whole genome shotgun (WGS) entry which is preliminary data.</text>
</comment>
<dbReference type="OrthoDB" id="1746658at2759"/>
<name>A0A9Q1GUZ9_9CARY</name>
<proteinExistence type="predicted"/>
<dbReference type="Proteomes" id="UP001153076">
    <property type="component" value="Unassembled WGS sequence"/>
</dbReference>
<accession>A0A9Q1GUZ9</accession>
<gene>
    <name evidence="1" type="ORF">Cgig2_030282</name>
</gene>
<keyword evidence="2" id="KW-1185">Reference proteome</keyword>
<evidence type="ECO:0000313" key="1">
    <source>
        <dbReference type="EMBL" id="KAJ8427120.1"/>
    </source>
</evidence>